<reference evidence="3" key="1">
    <citation type="submission" date="2020-06" db="EMBL/GenBank/DDBJ databases">
        <title>Draft genome of Bugula neritina, a colonial animal packing powerful symbionts and potential medicines.</title>
        <authorList>
            <person name="Rayko M."/>
        </authorList>
    </citation>
    <scope>NUCLEOTIDE SEQUENCE [LARGE SCALE GENOMIC DNA]</scope>
    <source>
        <strain evidence="3">Kwan_BN1</strain>
    </source>
</reference>
<dbReference type="Pfam" id="PF14917">
    <property type="entry name" value="CCDC74_C"/>
    <property type="match status" value="1"/>
</dbReference>
<sequence>MDTQYPPLNENQMPQWSRIGQLDKSRYPKPFSKDQLTLSTADHEDRDFTSNNNVDKLDDQHPALRICTSSFVTKINEDDDDTSIEESVTEEKEESFKNDILLDSYLKQKEQVTTRAKSGSAKSKTKILEKQILELKHQVRELKNKNEYLTQLVDKNRPQDQSSSAKEKHQNEGPTSATVSELSINMDKITFTQHSRTVLVHDRVGSARRRPNQEELEKIINHLHRANQQQESELTKVKSDLKEVLYSHKWTPDAYLLAKAYVAADGAPEETDILPKLQMRSTTRKLPDIAYISRDNVSLPALKNTMGTKAVERRKRTQILQKARLHKEVL</sequence>
<comment type="caution">
    <text evidence="3">The sequence shown here is derived from an EMBL/GenBank/DDBJ whole genome shotgun (WGS) entry which is preliminary data.</text>
</comment>
<dbReference type="InterPro" id="IPR029422">
    <property type="entry name" value="CCDC74_C"/>
</dbReference>
<organism evidence="3 4">
    <name type="scientific">Bugula neritina</name>
    <name type="common">Brown bryozoan</name>
    <name type="synonym">Sertularia neritina</name>
    <dbReference type="NCBI Taxonomy" id="10212"/>
    <lineage>
        <taxon>Eukaryota</taxon>
        <taxon>Metazoa</taxon>
        <taxon>Spiralia</taxon>
        <taxon>Lophotrochozoa</taxon>
        <taxon>Bryozoa</taxon>
        <taxon>Gymnolaemata</taxon>
        <taxon>Cheilostomatida</taxon>
        <taxon>Flustrina</taxon>
        <taxon>Buguloidea</taxon>
        <taxon>Bugulidae</taxon>
        <taxon>Bugula</taxon>
    </lineage>
</organism>
<feature type="compositionally biased region" description="Polar residues" evidence="1">
    <location>
        <begin position="172"/>
        <end position="181"/>
    </location>
</feature>
<feature type="domain" description="Coiled coil protein 74 C-terminal" evidence="2">
    <location>
        <begin position="206"/>
        <end position="327"/>
    </location>
</feature>
<gene>
    <name evidence="3" type="ORF">EB796_022936</name>
</gene>
<proteinExistence type="predicted"/>
<dbReference type="Proteomes" id="UP000593567">
    <property type="component" value="Unassembled WGS sequence"/>
</dbReference>
<evidence type="ECO:0000313" key="3">
    <source>
        <dbReference type="EMBL" id="KAF6018764.1"/>
    </source>
</evidence>
<dbReference type="OrthoDB" id="2155209at2759"/>
<dbReference type="AlphaFoldDB" id="A0A7J7IZD8"/>
<dbReference type="EMBL" id="VXIV02003278">
    <property type="protein sequence ID" value="KAF6018764.1"/>
    <property type="molecule type" value="Genomic_DNA"/>
</dbReference>
<name>A0A7J7IZD8_BUGNE</name>
<feature type="region of interest" description="Disordered" evidence="1">
    <location>
        <begin position="149"/>
        <end position="181"/>
    </location>
</feature>
<evidence type="ECO:0000256" key="1">
    <source>
        <dbReference type="SAM" id="MobiDB-lite"/>
    </source>
</evidence>
<dbReference type="PANTHER" id="PTHR14882">
    <property type="entry name" value="COILED-COIL DOMAIN-CONTAINING 74A"/>
    <property type="match status" value="1"/>
</dbReference>
<accession>A0A7J7IZD8</accession>
<evidence type="ECO:0000313" key="4">
    <source>
        <dbReference type="Proteomes" id="UP000593567"/>
    </source>
</evidence>
<dbReference type="PANTHER" id="PTHR14882:SF5">
    <property type="entry name" value="COILED-COIL DOMAIN CONTAINING 74A"/>
    <property type="match status" value="1"/>
</dbReference>
<protein>
    <submittedName>
        <fullName evidence="3">CCDC74B</fullName>
    </submittedName>
</protein>
<evidence type="ECO:0000259" key="2">
    <source>
        <dbReference type="Pfam" id="PF14917"/>
    </source>
</evidence>
<feature type="region of interest" description="Disordered" evidence="1">
    <location>
        <begin position="1"/>
        <end position="55"/>
    </location>
</feature>
<keyword evidence="4" id="KW-1185">Reference proteome</keyword>
<dbReference type="InterPro" id="IPR040370">
    <property type="entry name" value="CCDC74A/CCDC74B/CCDC92"/>
</dbReference>